<organism evidence="1">
    <name type="scientific">Cryptomonas curvata</name>
    <dbReference type="NCBI Taxonomy" id="233186"/>
    <lineage>
        <taxon>Eukaryota</taxon>
        <taxon>Cryptophyceae</taxon>
        <taxon>Cryptomonadales</taxon>
        <taxon>Cryptomonadaceae</taxon>
        <taxon>Cryptomonas</taxon>
    </lineage>
</organism>
<protein>
    <submittedName>
        <fullName evidence="1">Uncharacterized protein</fullName>
    </submittedName>
</protein>
<name>A0A7S0QFC8_9CRYP</name>
<dbReference type="AlphaFoldDB" id="A0A7S0QFC8"/>
<proteinExistence type="predicted"/>
<evidence type="ECO:0000313" key="1">
    <source>
        <dbReference type="EMBL" id="CAD8628254.1"/>
    </source>
</evidence>
<sequence>MFALLVAKVSSSQELAIEEGQWWTIGSAGGPAGTTGLTSASWWNHGDTTKAWQQNLASVQSLAEVNVRKPRIATEHKPKQAVSGKTMPGFCSPFC</sequence>
<reference evidence="1" key="1">
    <citation type="submission" date="2021-01" db="EMBL/GenBank/DDBJ databases">
        <authorList>
            <person name="Corre E."/>
            <person name="Pelletier E."/>
            <person name="Niang G."/>
            <person name="Scheremetjew M."/>
            <person name="Finn R."/>
            <person name="Kale V."/>
            <person name="Holt S."/>
            <person name="Cochrane G."/>
            <person name="Meng A."/>
            <person name="Brown T."/>
            <person name="Cohen L."/>
        </authorList>
    </citation>
    <scope>NUCLEOTIDE SEQUENCE</scope>
    <source>
        <strain evidence="1">CCAP979/52</strain>
    </source>
</reference>
<dbReference type="EMBL" id="HBEZ01010796">
    <property type="protein sequence ID" value="CAD8628254.1"/>
    <property type="molecule type" value="Transcribed_RNA"/>
</dbReference>
<accession>A0A7S0QFC8</accession>
<gene>
    <name evidence="1" type="ORF">CCUR1050_LOCUS5933</name>
</gene>